<evidence type="ECO:0008006" key="3">
    <source>
        <dbReference type="Google" id="ProtNLM"/>
    </source>
</evidence>
<reference evidence="1" key="2">
    <citation type="submission" date="2022-01" db="EMBL/GenBank/DDBJ databases">
        <authorList>
            <person name="Yamashiro T."/>
            <person name="Shiraishi A."/>
            <person name="Satake H."/>
            <person name="Nakayama K."/>
        </authorList>
    </citation>
    <scope>NUCLEOTIDE SEQUENCE</scope>
</reference>
<comment type="caution">
    <text evidence="1">The sequence shown here is derived from an EMBL/GenBank/DDBJ whole genome shotgun (WGS) entry which is preliminary data.</text>
</comment>
<dbReference type="EMBL" id="BQNB010012001">
    <property type="protein sequence ID" value="GJS97918.1"/>
    <property type="molecule type" value="Genomic_DNA"/>
</dbReference>
<proteinExistence type="predicted"/>
<dbReference type="CDD" id="cd09272">
    <property type="entry name" value="RNase_HI_RT_Ty1"/>
    <property type="match status" value="1"/>
</dbReference>
<dbReference type="Proteomes" id="UP001151760">
    <property type="component" value="Unassembled WGS sequence"/>
</dbReference>
<protein>
    <recommendedName>
        <fullName evidence="3">Retrovirus-related Pol polyprotein from transposon TNT 1-94</fullName>
    </recommendedName>
</protein>
<evidence type="ECO:0000313" key="1">
    <source>
        <dbReference type="EMBL" id="GJS97918.1"/>
    </source>
</evidence>
<accession>A0ABQ5A7B7</accession>
<sequence length="124" mass="14244">MTRSGLSDIMYTCLILHNMIIHDNGNAISPEFFPEEQHRDDDPSVIAISCNPVQHSRTKHIAVCYHLIKEHVENGTIELYFVKTDYQLADNFNKALPVERFNYLVGRVGMRSLSPQELERLAKS</sequence>
<name>A0ABQ5A7B7_9ASTR</name>
<evidence type="ECO:0000313" key="2">
    <source>
        <dbReference type="Proteomes" id="UP001151760"/>
    </source>
</evidence>
<reference evidence="1" key="1">
    <citation type="journal article" date="2022" name="Int. J. Mol. Sci.">
        <title>Draft Genome of Tanacetum Coccineum: Genomic Comparison of Closely Related Tanacetum-Family Plants.</title>
        <authorList>
            <person name="Yamashiro T."/>
            <person name="Shiraishi A."/>
            <person name="Nakayama K."/>
            <person name="Satake H."/>
        </authorList>
    </citation>
    <scope>NUCLEOTIDE SEQUENCE</scope>
</reference>
<organism evidence="1 2">
    <name type="scientific">Tanacetum coccineum</name>
    <dbReference type="NCBI Taxonomy" id="301880"/>
    <lineage>
        <taxon>Eukaryota</taxon>
        <taxon>Viridiplantae</taxon>
        <taxon>Streptophyta</taxon>
        <taxon>Embryophyta</taxon>
        <taxon>Tracheophyta</taxon>
        <taxon>Spermatophyta</taxon>
        <taxon>Magnoliopsida</taxon>
        <taxon>eudicotyledons</taxon>
        <taxon>Gunneridae</taxon>
        <taxon>Pentapetalae</taxon>
        <taxon>asterids</taxon>
        <taxon>campanulids</taxon>
        <taxon>Asterales</taxon>
        <taxon>Asteraceae</taxon>
        <taxon>Asteroideae</taxon>
        <taxon>Anthemideae</taxon>
        <taxon>Anthemidinae</taxon>
        <taxon>Tanacetum</taxon>
    </lineage>
</organism>
<gene>
    <name evidence="1" type="ORF">Tco_0819088</name>
</gene>
<keyword evidence="2" id="KW-1185">Reference proteome</keyword>